<gene>
    <name evidence="2" type="ORF">IAB02_10075</name>
</gene>
<reference evidence="2" key="2">
    <citation type="journal article" date="2021" name="PeerJ">
        <title>Extensive microbial diversity within the chicken gut microbiome revealed by metagenomics and culture.</title>
        <authorList>
            <person name="Gilroy R."/>
            <person name="Ravi A."/>
            <person name="Getino M."/>
            <person name="Pursley I."/>
            <person name="Horton D.L."/>
            <person name="Alikhan N.F."/>
            <person name="Baker D."/>
            <person name="Gharbi K."/>
            <person name="Hall N."/>
            <person name="Watson M."/>
            <person name="Adriaenssens E.M."/>
            <person name="Foster-Nyarko E."/>
            <person name="Jarju S."/>
            <person name="Secka A."/>
            <person name="Antonio M."/>
            <person name="Oren A."/>
            <person name="Chaudhuri R.R."/>
            <person name="La Ragione R."/>
            <person name="Hildebrand F."/>
            <person name="Pallen M.J."/>
        </authorList>
    </citation>
    <scope>NUCLEOTIDE SEQUENCE</scope>
    <source>
        <strain evidence="2">ChiHcec3-11533</strain>
    </source>
</reference>
<dbReference type="AlphaFoldDB" id="A0A9D1LCQ6"/>
<reference evidence="2" key="1">
    <citation type="submission" date="2020-10" db="EMBL/GenBank/DDBJ databases">
        <authorList>
            <person name="Gilroy R."/>
        </authorList>
    </citation>
    <scope>NUCLEOTIDE SEQUENCE</scope>
    <source>
        <strain evidence="2">ChiHcec3-11533</strain>
    </source>
</reference>
<comment type="caution">
    <text evidence="2">The sequence shown here is derived from an EMBL/GenBank/DDBJ whole genome shotgun (WGS) entry which is preliminary data.</text>
</comment>
<dbReference type="SUPFAM" id="SSF56784">
    <property type="entry name" value="HAD-like"/>
    <property type="match status" value="1"/>
</dbReference>
<organism evidence="2 3">
    <name type="scientific">Candidatus Pullichristensenella excrementigallinarum</name>
    <dbReference type="NCBI Taxonomy" id="2840907"/>
    <lineage>
        <taxon>Bacteria</taxon>
        <taxon>Bacillati</taxon>
        <taxon>Bacillota</taxon>
        <taxon>Clostridia</taxon>
        <taxon>Candidatus Pullichristensenella</taxon>
    </lineage>
</organism>
<dbReference type="PANTHER" id="PTHR43316">
    <property type="entry name" value="HYDROLASE, HALOACID DELAHOGENASE-RELATED"/>
    <property type="match status" value="1"/>
</dbReference>
<evidence type="ECO:0000313" key="2">
    <source>
        <dbReference type="EMBL" id="HIU34899.1"/>
    </source>
</evidence>
<dbReference type="InterPro" id="IPR023214">
    <property type="entry name" value="HAD_sf"/>
</dbReference>
<dbReference type="Proteomes" id="UP000824072">
    <property type="component" value="Unassembled WGS sequence"/>
</dbReference>
<dbReference type="InterPro" id="IPR036412">
    <property type="entry name" value="HAD-like_sf"/>
</dbReference>
<protein>
    <submittedName>
        <fullName evidence="2">HAD family hydrolase</fullName>
    </submittedName>
</protein>
<dbReference type="Pfam" id="PF00702">
    <property type="entry name" value="Hydrolase"/>
    <property type="match status" value="1"/>
</dbReference>
<dbReference type="InterPro" id="IPR051540">
    <property type="entry name" value="S-2-haloacid_dehalogenase"/>
</dbReference>
<evidence type="ECO:0000256" key="1">
    <source>
        <dbReference type="ARBA" id="ARBA00022801"/>
    </source>
</evidence>
<dbReference type="SFLD" id="SFLDG01129">
    <property type="entry name" value="C1.5:_HAD__Beta-PGM__Phosphata"/>
    <property type="match status" value="1"/>
</dbReference>
<accession>A0A9D1LCQ6</accession>
<dbReference type="InterPro" id="IPR006439">
    <property type="entry name" value="HAD-SF_hydro_IA"/>
</dbReference>
<evidence type="ECO:0000313" key="3">
    <source>
        <dbReference type="Proteomes" id="UP000824072"/>
    </source>
</evidence>
<proteinExistence type="predicted"/>
<dbReference type="EMBL" id="DVMU01000213">
    <property type="protein sequence ID" value="HIU34899.1"/>
    <property type="molecule type" value="Genomic_DNA"/>
</dbReference>
<dbReference type="SFLD" id="SFLDS00003">
    <property type="entry name" value="Haloacid_Dehalogenase"/>
    <property type="match status" value="1"/>
</dbReference>
<dbReference type="PANTHER" id="PTHR43316:SF3">
    <property type="entry name" value="HALOACID DEHALOGENASE, TYPE II (AFU_ORTHOLOGUE AFUA_2G07750)-RELATED"/>
    <property type="match status" value="1"/>
</dbReference>
<dbReference type="GO" id="GO:0016787">
    <property type="term" value="F:hydrolase activity"/>
    <property type="evidence" value="ECO:0007669"/>
    <property type="project" value="UniProtKB-KW"/>
</dbReference>
<sequence>MLNTILFDLDGTLIPMSQEAFVHAYFAELTDELKPLGYEPEALIRALWHGTGKMVKNDGSMTNREAFWNDFCAFFGEWAREHEGKIDRFYGERFDRAKKALRIQRNARPLIEMLQKKGYLLVLATNPVFPGVAVRTRLRWVGLEAEDFSRITDYSNSRHCKPNPLYYQDILQSIGRRGEECMMVGNNVREDMVAQETGMQVFLLTDDLENESGAEYSAYPQGDYEELFRRMEALPAL</sequence>
<dbReference type="Gene3D" id="3.40.50.1000">
    <property type="entry name" value="HAD superfamily/HAD-like"/>
    <property type="match status" value="1"/>
</dbReference>
<keyword evidence="1 2" id="KW-0378">Hydrolase</keyword>
<name>A0A9D1LCQ6_9FIRM</name>
<dbReference type="PRINTS" id="PR00413">
    <property type="entry name" value="HADHALOGNASE"/>
</dbReference>